<dbReference type="InterPro" id="IPR018391">
    <property type="entry name" value="PQQ_b-propeller_rpt"/>
</dbReference>
<dbReference type="InterPro" id="IPR015943">
    <property type="entry name" value="WD40/YVTN_repeat-like_dom_sf"/>
</dbReference>
<evidence type="ECO:0000313" key="3">
    <source>
        <dbReference type="EMBL" id="CDS08536.1"/>
    </source>
</evidence>
<dbReference type="Pfam" id="PF13360">
    <property type="entry name" value="PQQ_2"/>
    <property type="match status" value="1"/>
</dbReference>
<evidence type="ECO:0000259" key="2">
    <source>
        <dbReference type="Pfam" id="PF13360"/>
    </source>
</evidence>
<protein>
    <recommendedName>
        <fullName evidence="2">Pyrrolo-quinoline quinone repeat domain-containing protein</fullName>
    </recommendedName>
</protein>
<dbReference type="SMART" id="SM00564">
    <property type="entry name" value="PQQ"/>
    <property type="match status" value="3"/>
</dbReference>
<dbReference type="InterPro" id="IPR002372">
    <property type="entry name" value="PQQ_rpt_dom"/>
</dbReference>
<gene>
    <name evidence="3" type="ORF">LRAMOSA09897</name>
</gene>
<accession>A0A077WLI1</accession>
<name>A0A077WLI1_9FUNG</name>
<sequence length="251" mass="26734">MLKEKSGSFSSSSSSSMMGSASFLSPQEILICATHGNVYALRKRDGTLLWKVESPTGTAMSGILSIFVVPESSQILVAGGGKVACLDMTRGNTLWMNKMDGCGYEAVGLTMMPNKHPAETVSRNNSASMQDDDQPPGYDEVTQSSVVVACTNGKCLGINLHNGSTVWRFDCPGGGDEFPNALMDPPTGQVYVGCGKYVYCLEARTGVIVWSRKVSKSIIPGGYMVLAAANYNAQVNSSFNQFPVPNVDEEG</sequence>
<feature type="domain" description="Pyrrolo-quinoline quinone repeat" evidence="2">
    <location>
        <begin position="35"/>
        <end position="216"/>
    </location>
</feature>
<proteinExistence type="predicted"/>
<reference evidence="3" key="1">
    <citation type="journal article" date="2014" name="Genome Announc.">
        <title>De novo whole-genome sequence and genome annotation of Lichtheimia ramosa.</title>
        <authorList>
            <person name="Linde J."/>
            <person name="Schwartze V."/>
            <person name="Binder U."/>
            <person name="Lass-Florl C."/>
            <person name="Voigt K."/>
            <person name="Horn F."/>
        </authorList>
    </citation>
    <scope>NUCLEOTIDE SEQUENCE</scope>
    <source>
        <strain evidence="3">JMRC FSU:6197</strain>
    </source>
</reference>
<dbReference type="InterPro" id="IPR011047">
    <property type="entry name" value="Quinoprotein_ADH-like_sf"/>
</dbReference>
<dbReference type="PANTHER" id="PTHR34512">
    <property type="entry name" value="CELL SURFACE PROTEIN"/>
    <property type="match status" value="1"/>
</dbReference>
<dbReference type="PANTHER" id="PTHR34512:SF30">
    <property type="entry name" value="OUTER MEMBRANE PROTEIN ASSEMBLY FACTOR BAMB"/>
    <property type="match status" value="1"/>
</dbReference>
<dbReference type="OrthoDB" id="408177at2759"/>
<dbReference type="AlphaFoldDB" id="A0A077WLI1"/>
<dbReference type="EMBL" id="LK023325">
    <property type="protein sequence ID" value="CDS08536.1"/>
    <property type="molecule type" value="Genomic_DNA"/>
</dbReference>
<dbReference type="SUPFAM" id="SSF50998">
    <property type="entry name" value="Quinoprotein alcohol dehydrogenase-like"/>
    <property type="match status" value="1"/>
</dbReference>
<organism evidence="3">
    <name type="scientific">Lichtheimia ramosa</name>
    <dbReference type="NCBI Taxonomy" id="688394"/>
    <lineage>
        <taxon>Eukaryota</taxon>
        <taxon>Fungi</taxon>
        <taxon>Fungi incertae sedis</taxon>
        <taxon>Mucoromycota</taxon>
        <taxon>Mucoromycotina</taxon>
        <taxon>Mucoromycetes</taxon>
        <taxon>Mucorales</taxon>
        <taxon>Lichtheimiaceae</taxon>
        <taxon>Lichtheimia</taxon>
    </lineage>
</organism>
<dbReference type="Gene3D" id="2.130.10.10">
    <property type="entry name" value="YVTN repeat-like/Quinoprotein amine dehydrogenase"/>
    <property type="match status" value="2"/>
</dbReference>
<evidence type="ECO:0000256" key="1">
    <source>
        <dbReference type="SAM" id="MobiDB-lite"/>
    </source>
</evidence>
<feature type="region of interest" description="Disordered" evidence="1">
    <location>
        <begin position="115"/>
        <end position="138"/>
    </location>
</feature>